<sequence>MERHASRKHLRIEDSIAVNERAAKLLESMVREEYPLMDIMSGIIPTHTLE</sequence>
<dbReference type="AlphaFoldDB" id="A0AAV1RGX1"/>
<organism evidence="1 2">
    <name type="scientific">Dovyalis caffra</name>
    <dbReference type="NCBI Taxonomy" id="77055"/>
    <lineage>
        <taxon>Eukaryota</taxon>
        <taxon>Viridiplantae</taxon>
        <taxon>Streptophyta</taxon>
        <taxon>Embryophyta</taxon>
        <taxon>Tracheophyta</taxon>
        <taxon>Spermatophyta</taxon>
        <taxon>Magnoliopsida</taxon>
        <taxon>eudicotyledons</taxon>
        <taxon>Gunneridae</taxon>
        <taxon>Pentapetalae</taxon>
        <taxon>rosids</taxon>
        <taxon>fabids</taxon>
        <taxon>Malpighiales</taxon>
        <taxon>Salicaceae</taxon>
        <taxon>Flacourtieae</taxon>
        <taxon>Dovyalis</taxon>
    </lineage>
</organism>
<accession>A0AAV1RGX1</accession>
<dbReference type="EMBL" id="CAWUPB010000936">
    <property type="protein sequence ID" value="CAK7333709.1"/>
    <property type="molecule type" value="Genomic_DNA"/>
</dbReference>
<evidence type="ECO:0000313" key="1">
    <source>
        <dbReference type="EMBL" id="CAK7333709.1"/>
    </source>
</evidence>
<name>A0AAV1RGX1_9ROSI</name>
<gene>
    <name evidence="1" type="ORF">DCAF_LOCUS9578</name>
</gene>
<comment type="caution">
    <text evidence="1">The sequence shown here is derived from an EMBL/GenBank/DDBJ whole genome shotgun (WGS) entry which is preliminary data.</text>
</comment>
<protein>
    <submittedName>
        <fullName evidence="1">Uncharacterized protein</fullName>
    </submittedName>
</protein>
<evidence type="ECO:0000313" key="2">
    <source>
        <dbReference type="Proteomes" id="UP001314170"/>
    </source>
</evidence>
<reference evidence="1 2" key="1">
    <citation type="submission" date="2024-01" db="EMBL/GenBank/DDBJ databases">
        <authorList>
            <person name="Waweru B."/>
        </authorList>
    </citation>
    <scope>NUCLEOTIDE SEQUENCE [LARGE SCALE GENOMIC DNA]</scope>
</reference>
<keyword evidence="2" id="KW-1185">Reference proteome</keyword>
<proteinExistence type="predicted"/>
<dbReference type="Proteomes" id="UP001314170">
    <property type="component" value="Unassembled WGS sequence"/>
</dbReference>